<gene>
    <name evidence="6" type="ORF">SAMN05421833_104287</name>
</gene>
<evidence type="ECO:0000313" key="6">
    <source>
        <dbReference type="EMBL" id="SIQ91691.1"/>
    </source>
</evidence>
<dbReference type="STRING" id="58117.SAMN05421833_104287"/>
<feature type="transmembrane region" description="Helical" evidence="5">
    <location>
        <begin position="126"/>
        <end position="145"/>
    </location>
</feature>
<comment type="subcellular location">
    <subcellularLocation>
        <location evidence="1">Membrane</location>
        <topology evidence="1">Multi-pass membrane protein</topology>
    </subcellularLocation>
</comment>
<accession>A0A1N6WNT9</accession>
<evidence type="ECO:0000256" key="2">
    <source>
        <dbReference type="ARBA" id="ARBA00022692"/>
    </source>
</evidence>
<keyword evidence="2 5" id="KW-0812">Transmembrane</keyword>
<proteinExistence type="predicted"/>
<keyword evidence="3 5" id="KW-1133">Transmembrane helix</keyword>
<organism evidence="6 7">
    <name type="scientific">Microbispora rosea</name>
    <dbReference type="NCBI Taxonomy" id="58117"/>
    <lineage>
        <taxon>Bacteria</taxon>
        <taxon>Bacillati</taxon>
        <taxon>Actinomycetota</taxon>
        <taxon>Actinomycetes</taxon>
        <taxon>Streptosporangiales</taxon>
        <taxon>Streptosporangiaceae</taxon>
        <taxon>Microbispora</taxon>
    </lineage>
</organism>
<evidence type="ECO:0000256" key="1">
    <source>
        <dbReference type="ARBA" id="ARBA00004141"/>
    </source>
</evidence>
<feature type="transmembrane region" description="Helical" evidence="5">
    <location>
        <begin position="31"/>
        <end position="51"/>
    </location>
</feature>
<feature type="transmembrane region" description="Helical" evidence="5">
    <location>
        <begin position="98"/>
        <end position="119"/>
    </location>
</feature>
<dbReference type="AlphaFoldDB" id="A0A1N6WNT9"/>
<protein>
    <submittedName>
        <fullName evidence="6">DoxX-like family protein</fullName>
    </submittedName>
</protein>
<name>A0A1N6WNT9_9ACTN</name>
<evidence type="ECO:0000313" key="7">
    <source>
        <dbReference type="Proteomes" id="UP000186096"/>
    </source>
</evidence>
<dbReference type="Proteomes" id="UP000186096">
    <property type="component" value="Unassembled WGS sequence"/>
</dbReference>
<evidence type="ECO:0000256" key="3">
    <source>
        <dbReference type="ARBA" id="ARBA00022989"/>
    </source>
</evidence>
<evidence type="ECO:0000256" key="5">
    <source>
        <dbReference type="SAM" id="Phobius"/>
    </source>
</evidence>
<evidence type="ECO:0000256" key="4">
    <source>
        <dbReference type="ARBA" id="ARBA00023136"/>
    </source>
</evidence>
<dbReference type="EMBL" id="FTNI01000004">
    <property type="protein sequence ID" value="SIQ91691.1"/>
    <property type="molecule type" value="Genomic_DNA"/>
</dbReference>
<reference evidence="7" key="1">
    <citation type="submission" date="2017-01" db="EMBL/GenBank/DDBJ databases">
        <authorList>
            <person name="Varghese N."/>
            <person name="Submissions S."/>
        </authorList>
    </citation>
    <scope>NUCLEOTIDE SEQUENCE [LARGE SCALE GENOMIC DNA]</scope>
    <source>
        <strain evidence="7">ATCC 12950</strain>
    </source>
</reference>
<dbReference type="GO" id="GO:0016020">
    <property type="term" value="C:membrane"/>
    <property type="evidence" value="ECO:0007669"/>
    <property type="project" value="UniProtKB-SubCell"/>
</dbReference>
<keyword evidence="7" id="KW-1185">Reference proteome</keyword>
<dbReference type="InterPro" id="IPR032808">
    <property type="entry name" value="DoxX"/>
</dbReference>
<keyword evidence="4 5" id="KW-0472">Membrane</keyword>
<dbReference type="Pfam" id="PF13564">
    <property type="entry name" value="DoxX_2"/>
    <property type="match status" value="1"/>
</dbReference>
<sequence>MAAIRGDGRGALIRYISLCCRKNGILMNVALWVIAGLLTLAFLLAGVMKLAQPKDRLAASGMAWTEDFSAGAIKGLGALEVLIAFGLVLPAVTGVVPVLTPLAALGIALLMAGAVVVHARRAESPVIVVNLVLLVLAAVVAWGRFGPYAF</sequence>
<feature type="transmembrane region" description="Helical" evidence="5">
    <location>
        <begin position="72"/>
        <end position="92"/>
    </location>
</feature>